<evidence type="ECO:0000313" key="1">
    <source>
        <dbReference type="EMBL" id="MBR0672901.1"/>
    </source>
</evidence>
<dbReference type="RefSeq" id="WP_211863316.1">
    <property type="nucleotide sequence ID" value="NZ_JAAEDM010000053.1"/>
</dbReference>
<proteinExistence type="predicted"/>
<protein>
    <submittedName>
        <fullName evidence="1">Uncharacterized protein</fullName>
    </submittedName>
</protein>
<comment type="caution">
    <text evidence="1">The sequence shown here is derived from an EMBL/GenBank/DDBJ whole genome shotgun (WGS) entry which is preliminary data.</text>
</comment>
<dbReference type="Proteomes" id="UP001138751">
    <property type="component" value="Unassembled WGS sequence"/>
</dbReference>
<reference evidence="1" key="1">
    <citation type="submission" date="2020-01" db="EMBL/GenBank/DDBJ databases">
        <authorList>
            <person name="Rat A."/>
        </authorList>
    </citation>
    <scope>NUCLEOTIDE SEQUENCE</scope>
    <source>
        <strain evidence="1">LMG 31231</strain>
    </source>
</reference>
<keyword evidence="2" id="KW-1185">Reference proteome</keyword>
<reference evidence="1" key="2">
    <citation type="journal article" date="2021" name="Syst. Appl. Microbiol.">
        <title>Roseomonas hellenica sp. nov., isolated from roots of wild-growing Alkanna tinctoria.</title>
        <authorList>
            <person name="Rat A."/>
            <person name="Naranjo H.D."/>
            <person name="Lebbe L."/>
            <person name="Cnockaert M."/>
            <person name="Krigas N."/>
            <person name="Grigoriadou K."/>
            <person name="Maloupa E."/>
            <person name="Willems A."/>
        </authorList>
    </citation>
    <scope>NUCLEOTIDE SEQUENCE</scope>
    <source>
        <strain evidence="1">LMG 31231</strain>
    </source>
</reference>
<organism evidence="1 2">
    <name type="scientific">Neoroseomonas soli</name>
    <dbReference type="NCBI Taxonomy" id="1081025"/>
    <lineage>
        <taxon>Bacteria</taxon>
        <taxon>Pseudomonadati</taxon>
        <taxon>Pseudomonadota</taxon>
        <taxon>Alphaproteobacteria</taxon>
        <taxon>Acetobacterales</taxon>
        <taxon>Acetobacteraceae</taxon>
        <taxon>Neoroseomonas</taxon>
    </lineage>
</organism>
<gene>
    <name evidence="1" type="ORF">GXW76_17100</name>
</gene>
<accession>A0A9X9X0H2</accession>
<name>A0A9X9X0H2_9PROT</name>
<evidence type="ECO:0000313" key="2">
    <source>
        <dbReference type="Proteomes" id="UP001138751"/>
    </source>
</evidence>
<sequence length="59" mass="6462">MTRADLLAIAEDIEAVAMPLIRPDPQTEQERTNARIAEALLAIVARLRGRSVEIPPDSP</sequence>
<dbReference type="AlphaFoldDB" id="A0A9X9X0H2"/>
<dbReference type="EMBL" id="JAAEDM010000053">
    <property type="protein sequence ID" value="MBR0672901.1"/>
    <property type="molecule type" value="Genomic_DNA"/>
</dbReference>